<comment type="caution">
    <text evidence="2">The sequence shown here is derived from an EMBL/GenBank/DDBJ whole genome shotgun (WGS) entry which is preliminary data.</text>
</comment>
<name>A0A0F9E7I1_9ZZZZ</name>
<gene>
    <name evidence="2" type="ORF">LCGC14_2459670</name>
</gene>
<proteinExistence type="predicted"/>
<dbReference type="EMBL" id="LAZR01038264">
    <property type="protein sequence ID" value="KKL20018.1"/>
    <property type="molecule type" value="Genomic_DNA"/>
</dbReference>
<protein>
    <submittedName>
        <fullName evidence="2">Uncharacterized protein</fullName>
    </submittedName>
</protein>
<feature type="region of interest" description="Disordered" evidence="1">
    <location>
        <begin position="1"/>
        <end position="30"/>
    </location>
</feature>
<evidence type="ECO:0000256" key="1">
    <source>
        <dbReference type="SAM" id="MobiDB-lite"/>
    </source>
</evidence>
<evidence type="ECO:0000313" key="2">
    <source>
        <dbReference type="EMBL" id="KKL20018.1"/>
    </source>
</evidence>
<organism evidence="2">
    <name type="scientific">marine sediment metagenome</name>
    <dbReference type="NCBI Taxonomy" id="412755"/>
    <lineage>
        <taxon>unclassified sequences</taxon>
        <taxon>metagenomes</taxon>
        <taxon>ecological metagenomes</taxon>
    </lineage>
</organism>
<reference evidence="2" key="1">
    <citation type="journal article" date="2015" name="Nature">
        <title>Complex archaea that bridge the gap between prokaryotes and eukaryotes.</title>
        <authorList>
            <person name="Spang A."/>
            <person name="Saw J.H."/>
            <person name="Jorgensen S.L."/>
            <person name="Zaremba-Niedzwiedzka K."/>
            <person name="Martijn J."/>
            <person name="Lind A.E."/>
            <person name="van Eijk R."/>
            <person name="Schleper C."/>
            <person name="Guy L."/>
            <person name="Ettema T.J."/>
        </authorList>
    </citation>
    <scope>NUCLEOTIDE SEQUENCE</scope>
</reference>
<dbReference type="AlphaFoldDB" id="A0A0F9E7I1"/>
<feature type="compositionally biased region" description="Polar residues" evidence="1">
    <location>
        <begin position="21"/>
        <end position="30"/>
    </location>
</feature>
<sequence>LNSNSTYREYNNGNLVDKATGTGNSRRTNVGSLGYRRANVLQTPGLDFTAALRVEDSKTDSGSTYFDGSTDRPFTSSLDEVRVAEVFRLVYKGIKKTTLSFDADLEQRDLNWDAQTDAAHAEDVDRKTDTDYLDQVYTFKAVHRFNRAVKSTVKFRIKDLERSMTNLYRAETDPTKFPGILGSYRRRGEDLTVKTDFRFNSKTSSTLMYQYVHEGIDFELGGKTSNQEIHRGLGSLSFSPRENLFLVGTFMLENYDLDTPGIVESTNYGVRPSDFRGNSYSLLLDGTYAFNEKTSCTLGFQHTEALGTVDYAGDYVFNKVAISLKHQFAANQTVGLGYRFYNFNNHAGSGDFDDYKAHGLFATYSYTF</sequence>
<feature type="non-terminal residue" evidence="2">
    <location>
        <position position="1"/>
    </location>
</feature>
<accession>A0A0F9E7I1</accession>
<feature type="compositionally biased region" description="Polar residues" evidence="1">
    <location>
        <begin position="1"/>
        <end position="14"/>
    </location>
</feature>